<dbReference type="RefSeq" id="WP_104922249.1">
    <property type="nucleotide sequence ID" value="NZ_CP019062.1"/>
</dbReference>
<keyword evidence="5" id="KW-1185">Reference proteome</keyword>
<dbReference type="PROSITE" id="PS51186">
    <property type="entry name" value="GNAT"/>
    <property type="match status" value="1"/>
</dbReference>
<dbReference type="InterPro" id="IPR016181">
    <property type="entry name" value="Acyl_CoA_acyltransferase"/>
</dbReference>
<dbReference type="GO" id="GO:0016747">
    <property type="term" value="F:acyltransferase activity, transferring groups other than amino-acyl groups"/>
    <property type="evidence" value="ECO:0007669"/>
    <property type="project" value="InterPro"/>
</dbReference>
<dbReference type="Pfam" id="PF00583">
    <property type="entry name" value="Acetyltransf_1"/>
    <property type="match status" value="1"/>
</dbReference>
<dbReference type="EMBL" id="CP019062">
    <property type="protein sequence ID" value="AVF34730.1"/>
    <property type="molecule type" value="Genomic_DNA"/>
</dbReference>
<dbReference type="PANTHER" id="PTHR43877:SF2">
    <property type="entry name" value="AMINOALKYLPHOSPHONATE N-ACETYLTRANSFERASE-RELATED"/>
    <property type="match status" value="1"/>
</dbReference>
<accession>A0A2L1UP64</accession>
<keyword evidence="2" id="KW-0012">Acyltransferase</keyword>
<dbReference type="OrthoDB" id="6864670at2"/>
<keyword evidence="1" id="KW-0808">Transferase</keyword>
<evidence type="ECO:0000256" key="1">
    <source>
        <dbReference type="ARBA" id="ARBA00022679"/>
    </source>
</evidence>
<dbReference type="KEGG" id="rox:BV494_07195"/>
<dbReference type="InterPro" id="IPR050832">
    <property type="entry name" value="Bact_Acetyltransf"/>
</dbReference>
<dbReference type="SUPFAM" id="SSF55729">
    <property type="entry name" value="Acyl-CoA N-acyltransferases (Nat)"/>
    <property type="match status" value="1"/>
</dbReference>
<evidence type="ECO:0000313" key="4">
    <source>
        <dbReference type="EMBL" id="AVF34730.1"/>
    </source>
</evidence>
<organism evidence="4 5">
    <name type="scientific">Rahnella sikkimica</name>
    <dbReference type="NCBI Taxonomy" id="1805933"/>
    <lineage>
        <taxon>Bacteria</taxon>
        <taxon>Pseudomonadati</taxon>
        <taxon>Pseudomonadota</taxon>
        <taxon>Gammaproteobacteria</taxon>
        <taxon>Enterobacterales</taxon>
        <taxon>Yersiniaceae</taxon>
        <taxon>Rahnella</taxon>
    </lineage>
</organism>
<dbReference type="AlphaFoldDB" id="A0A2L1UP64"/>
<dbReference type="CDD" id="cd04301">
    <property type="entry name" value="NAT_SF"/>
    <property type="match status" value="1"/>
</dbReference>
<sequence>MDIRQATQADQHELQMLGRETYRHYFGDLWQNSDELEQFLADDFSNEEMQNTLESPDHRWLVLQEQGEAVGFAKVQFDQPLEGAEGHGAKLCKLYFKPQSRARGLGAILFDAVETAARENGQPCLWLTVLQSNLPAIGFYQRQGMHQVAGTAYVTATQTTPLWIMKKDIND</sequence>
<dbReference type="Proteomes" id="UP000239197">
    <property type="component" value="Chromosome"/>
</dbReference>
<evidence type="ECO:0000313" key="5">
    <source>
        <dbReference type="Proteomes" id="UP000239197"/>
    </source>
</evidence>
<dbReference type="InterPro" id="IPR000182">
    <property type="entry name" value="GNAT_dom"/>
</dbReference>
<dbReference type="PANTHER" id="PTHR43877">
    <property type="entry name" value="AMINOALKYLPHOSPHONATE N-ACETYLTRANSFERASE-RELATED-RELATED"/>
    <property type="match status" value="1"/>
</dbReference>
<feature type="domain" description="N-acetyltransferase" evidence="3">
    <location>
        <begin position="1"/>
        <end position="170"/>
    </location>
</feature>
<protein>
    <submittedName>
        <fullName evidence="4">GNAT family N-acetyltransferase</fullName>
    </submittedName>
</protein>
<reference evidence="5" key="1">
    <citation type="submission" date="2017-01" db="EMBL/GenBank/DDBJ databases">
        <title>Genome sequence of Rouxiella sp. ERMR1:05.</title>
        <authorList>
            <person name="Kumar R."/>
            <person name="Singh D."/>
            <person name="Kumar S."/>
        </authorList>
    </citation>
    <scope>NUCLEOTIDE SEQUENCE [LARGE SCALE GENOMIC DNA]</scope>
    <source>
        <strain evidence="5">ERMR1:05</strain>
    </source>
</reference>
<dbReference type="Gene3D" id="3.40.630.30">
    <property type="match status" value="1"/>
</dbReference>
<gene>
    <name evidence="4" type="ORF">BV494_07195</name>
</gene>
<evidence type="ECO:0000259" key="3">
    <source>
        <dbReference type="PROSITE" id="PS51186"/>
    </source>
</evidence>
<proteinExistence type="predicted"/>
<name>A0A2L1UP64_9GAMM</name>
<evidence type="ECO:0000256" key="2">
    <source>
        <dbReference type="ARBA" id="ARBA00023315"/>
    </source>
</evidence>